<organism evidence="1 2">
    <name type="scientific">Amycolatopsis orientalis</name>
    <name type="common">Nocardia orientalis</name>
    <dbReference type="NCBI Taxonomy" id="31958"/>
    <lineage>
        <taxon>Bacteria</taxon>
        <taxon>Bacillati</taxon>
        <taxon>Actinomycetota</taxon>
        <taxon>Actinomycetes</taxon>
        <taxon>Pseudonocardiales</taxon>
        <taxon>Pseudonocardiaceae</taxon>
        <taxon>Amycolatopsis</taxon>
    </lineage>
</organism>
<dbReference type="EMBL" id="CP016174">
    <property type="protein sequence ID" value="ANN15837.1"/>
    <property type="molecule type" value="Genomic_DNA"/>
</dbReference>
<dbReference type="KEGG" id="aori:SD37_09370"/>
<dbReference type="Gene3D" id="3.30.70.100">
    <property type="match status" value="2"/>
</dbReference>
<sequence>MTSVKPGASPVGFASIETLRIVDSGELRTFVDLLAHEVHACDVFARGFISAQICVSLDSTTVVRRSHWADESSYRAFLATARSRGSLSDCPGVHSLSVFEGAPKVGIEGPALGDTPGIVVVATRHLSGHESARAVLGLLTKSGEWKRRFPGFISATPYVSEDGKTFVNCPMWVDERAFDAWMADPRIAEARHEVVVQEAAPPDVVVCVLDEQIEASEASLHEGARR</sequence>
<dbReference type="Proteomes" id="UP000093695">
    <property type="component" value="Chromosome"/>
</dbReference>
<dbReference type="AlphaFoldDB" id="A0A193BUE6"/>
<protein>
    <submittedName>
        <fullName evidence="1">Uncharacterized protein</fullName>
    </submittedName>
</protein>
<evidence type="ECO:0000313" key="1">
    <source>
        <dbReference type="EMBL" id="ANN15837.1"/>
    </source>
</evidence>
<dbReference type="SUPFAM" id="SSF54909">
    <property type="entry name" value="Dimeric alpha+beta barrel"/>
    <property type="match status" value="2"/>
</dbReference>
<reference evidence="1 2" key="1">
    <citation type="journal article" date="2015" name="Genome Announc.">
        <title>Draft Genome Sequence of Norvancomycin-Producing Strain Amycolatopsis orientalis CPCC200066.</title>
        <authorList>
            <person name="Lei X."/>
            <person name="Yuan F."/>
            <person name="Shi Y."/>
            <person name="Li X."/>
            <person name="Wang L."/>
            <person name="Hong B."/>
        </authorList>
    </citation>
    <scope>NUCLEOTIDE SEQUENCE [LARGE SCALE GENOMIC DNA]</scope>
    <source>
        <strain evidence="1 2">B-37</strain>
    </source>
</reference>
<dbReference type="InterPro" id="IPR011008">
    <property type="entry name" value="Dimeric_a/b-barrel"/>
</dbReference>
<accession>A0A193BUE6</accession>
<dbReference type="RefSeq" id="WP_044852715.1">
    <property type="nucleotide sequence ID" value="NZ_CP016174.1"/>
</dbReference>
<dbReference type="STRING" id="31958.SD37_09370"/>
<name>A0A193BUE6_AMYOR</name>
<evidence type="ECO:0000313" key="2">
    <source>
        <dbReference type="Proteomes" id="UP000093695"/>
    </source>
</evidence>
<keyword evidence="2" id="KW-1185">Reference proteome</keyword>
<gene>
    <name evidence="1" type="ORF">SD37_09370</name>
</gene>
<proteinExistence type="predicted"/>